<feature type="transmembrane region" description="Helical" evidence="10">
    <location>
        <begin position="62"/>
        <end position="87"/>
    </location>
</feature>
<dbReference type="WBParaSite" id="nRc.2.0.1.t08110-RA">
    <property type="protein sequence ID" value="nRc.2.0.1.t08110-RA"/>
    <property type="gene ID" value="nRc.2.0.1.g08110"/>
</dbReference>
<evidence type="ECO:0000313" key="13">
    <source>
        <dbReference type="WBParaSite" id="nRc.2.0.1.t08110-RA"/>
    </source>
</evidence>
<dbReference type="Gene3D" id="1.20.1070.10">
    <property type="entry name" value="Rhodopsin 7-helix transmembrane proteins"/>
    <property type="match status" value="1"/>
</dbReference>
<dbReference type="Pfam" id="PF00001">
    <property type="entry name" value="7tm_1"/>
    <property type="match status" value="1"/>
</dbReference>
<keyword evidence="5" id="KW-0297">G-protein coupled receptor</keyword>
<dbReference type="PRINTS" id="PR00237">
    <property type="entry name" value="GPCRRHODOPSN"/>
</dbReference>
<organism evidence="12 13">
    <name type="scientific">Romanomermis culicivorax</name>
    <name type="common">Nematode worm</name>
    <dbReference type="NCBI Taxonomy" id="13658"/>
    <lineage>
        <taxon>Eukaryota</taxon>
        <taxon>Metazoa</taxon>
        <taxon>Ecdysozoa</taxon>
        <taxon>Nematoda</taxon>
        <taxon>Enoplea</taxon>
        <taxon>Dorylaimia</taxon>
        <taxon>Mermithida</taxon>
        <taxon>Mermithoidea</taxon>
        <taxon>Mermithidae</taxon>
        <taxon>Romanomermis</taxon>
    </lineage>
</organism>
<dbReference type="CDD" id="cd00637">
    <property type="entry name" value="7tm_classA_rhodopsin-like"/>
    <property type="match status" value="1"/>
</dbReference>
<dbReference type="InterPro" id="IPR000276">
    <property type="entry name" value="GPCR_Rhodpsn"/>
</dbReference>
<evidence type="ECO:0000256" key="4">
    <source>
        <dbReference type="ARBA" id="ARBA00022989"/>
    </source>
</evidence>
<dbReference type="GO" id="GO:0004930">
    <property type="term" value="F:G protein-coupled receptor activity"/>
    <property type="evidence" value="ECO:0007669"/>
    <property type="project" value="UniProtKB-KW"/>
</dbReference>
<evidence type="ECO:0000256" key="5">
    <source>
        <dbReference type="ARBA" id="ARBA00023040"/>
    </source>
</evidence>
<protein>
    <submittedName>
        <fullName evidence="13">G-protein coupled receptors family 1 profile domain-containing protein</fullName>
    </submittedName>
</protein>
<feature type="transmembrane region" description="Helical" evidence="10">
    <location>
        <begin position="120"/>
        <end position="142"/>
    </location>
</feature>
<keyword evidence="2" id="KW-1003">Cell membrane</keyword>
<accession>A0A915I2Q0</accession>
<keyword evidence="9" id="KW-0807">Transducer</keyword>
<sequence length="164" mass="18231">MVDNSSRAKFTNMDPINQSNQFIKVTYVLLFGLSSLIGIAGNFTILWAFVACRALRALRNAFIVNLTIADLAVVTVTMPMSIIGIVIDFSEMYRFKIWQQNYAGALAGRTWFEERRNICIISAAICAPGCIAATYSTFVVAASNSSRAITRYNERQIEARAQNL</sequence>
<name>A0A915I2Q0_ROMCU</name>
<evidence type="ECO:0000256" key="8">
    <source>
        <dbReference type="ARBA" id="ARBA00023180"/>
    </source>
</evidence>
<keyword evidence="12" id="KW-1185">Reference proteome</keyword>
<evidence type="ECO:0000313" key="12">
    <source>
        <dbReference type="Proteomes" id="UP000887565"/>
    </source>
</evidence>
<keyword evidence="6 10" id="KW-0472">Membrane</keyword>
<dbReference type="SUPFAM" id="SSF81321">
    <property type="entry name" value="Family A G protein-coupled receptor-like"/>
    <property type="match status" value="1"/>
</dbReference>
<evidence type="ECO:0000256" key="10">
    <source>
        <dbReference type="SAM" id="Phobius"/>
    </source>
</evidence>
<keyword evidence="8" id="KW-0325">Glycoprotein</keyword>
<reference evidence="13" key="1">
    <citation type="submission" date="2022-11" db="UniProtKB">
        <authorList>
            <consortium name="WormBaseParasite"/>
        </authorList>
    </citation>
    <scope>IDENTIFICATION</scope>
</reference>
<keyword evidence="7" id="KW-0675">Receptor</keyword>
<dbReference type="InterPro" id="IPR017452">
    <property type="entry name" value="GPCR_Rhodpsn_7TM"/>
</dbReference>
<proteinExistence type="predicted"/>
<feature type="transmembrane region" description="Helical" evidence="10">
    <location>
        <begin position="27"/>
        <end position="50"/>
    </location>
</feature>
<evidence type="ECO:0000256" key="6">
    <source>
        <dbReference type="ARBA" id="ARBA00023136"/>
    </source>
</evidence>
<keyword evidence="3 10" id="KW-0812">Transmembrane</keyword>
<keyword evidence="4 10" id="KW-1133">Transmembrane helix</keyword>
<evidence type="ECO:0000256" key="3">
    <source>
        <dbReference type="ARBA" id="ARBA00022692"/>
    </source>
</evidence>
<evidence type="ECO:0000259" key="11">
    <source>
        <dbReference type="PROSITE" id="PS50262"/>
    </source>
</evidence>
<dbReference type="Proteomes" id="UP000887565">
    <property type="component" value="Unplaced"/>
</dbReference>
<feature type="domain" description="G-protein coupled receptors family 1 profile" evidence="11">
    <location>
        <begin position="41"/>
        <end position="83"/>
    </location>
</feature>
<evidence type="ECO:0000256" key="7">
    <source>
        <dbReference type="ARBA" id="ARBA00023170"/>
    </source>
</evidence>
<dbReference type="GO" id="GO:0005886">
    <property type="term" value="C:plasma membrane"/>
    <property type="evidence" value="ECO:0007669"/>
    <property type="project" value="UniProtKB-SubCell"/>
</dbReference>
<dbReference type="PANTHER" id="PTHR24246">
    <property type="entry name" value="OLFACTORY RECEPTOR AND ADENOSINE RECEPTOR"/>
    <property type="match status" value="1"/>
</dbReference>
<dbReference type="AlphaFoldDB" id="A0A915I2Q0"/>
<comment type="subcellular location">
    <subcellularLocation>
        <location evidence="1">Cell membrane</location>
        <topology evidence="1">Multi-pass membrane protein</topology>
    </subcellularLocation>
</comment>
<dbReference type="PROSITE" id="PS50262">
    <property type="entry name" value="G_PROTEIN_RECEP_F1_2"/>
    <property type="match status" value="1"/>
</dbReference>
<evidence type="ECO:0000256" key="9">
    <source>
        <dbReference type="ARBA" id="ARBA00023224"/>
    </source>
</evidence>
<dbReference type="PANTHER" id="PTHR24246:SF27">
    <property type="entry name" value="ADENOSINE RECEPTOR, ISOFORM A"/>
    <property type="match status" value="1"/>
</dbReference>
<evidence type="ECO:0000256" key="2">
    <source>
        <dbReference type="ARBA" id="ARBA00022475"/>
    </source>
</evidence>
<evidence type="ECO:0000256" key="1">
    <source>
        <dbReference type="ARBA" id="ARBA00004651"/>
    </source>
</evidence>